<sequence length="79" mass="8832">MADKIEGFLTFDINSGSFWITKEGAPLTQINFGDTFEVKVDDKWIETGIEITSDDEGALLFKLKNTAFSGILDDLEVRI</sequence>
<reference evidence="2 3" key="1">
    <citation type="submission" date="2020-08" db="EMBL/GenBank/DDBJ databases">
        <title>Genomic Encyclopedia of Type Strains, Phase IV (KMG-IV): sequencing the most valuable type-strain genomes for metagenomic binning, comparative biology and taxonomic classification.</title>
        <authorList>
            <person name="Goeker M."/>
        </authorList>
    </citation>
    <scope>NUCLEOTIDE SEQUENCE [LARGE SCALE GENOMIC DNA]</scope>
    <source>
        <strain evidence="2 3">DSM 103679</strain>
    </source>
</reference>
<dbReference type="RefSeq" id="WP_221266557.1">
    <property type="nucleotide sequence ID" value="NZ_JACHFR010000002.1"/>
</dbReference>
<name>A0A840SF78_9SPIR</name>
<protein>
    <recommendedName>
        <fullName evidence="1">DUF5348 domain-containing protein</fullName>
    </recommendedName>
</protein>
<dbReference type="Proteomes" id="UP000578697">
    <property type="component" value="Unassembled WGS sequence"/>
</dbReference>
<dbReference type="EMBL" id="JACHFR010000002">
    <property type="protein sequence ID" value="MBB5219400.1"/>
    <property type="molecule type" value="Genomic_DNA"/>
</dbReference>
<dbReference type="AlphaFoldDB" id="A0A840SF78"/>
<dbReference type="InterPro" id="IPR035255">
    <property type="entry name" value="DUF5348"/>
</dbReference>
<comment type="caution">
    <text evidence="2">The sequence shown here is derived from an EMBL/GenBank/DDBJ whole genome shotgun (WGS) entry which is preliminary data.</text>
</comment>
<evidence type="ECO:0000259" key="1">
    <source>
        <dbReference type="Pfam" id="PF17295"/>
    </source>
</evidence>
<proteinExistence type="predicted"/>
<accession>A0A840SF78</accession>
<evidence type="ECO:0000313" key="3">
    <source>
        <dbReference type="Proteomes" id="UP000578697"/>
    </source>
</evidence>
<dbReference type="Pfam" id="PF17295">
    <property type="entry name" value="DUF5348"/>
    <property type="match status" value="1"/>
</dbReference>
<dbReference type="Gene3D" id="2.40.10.390">
    <property type="match status" value="1"/>
</dbReference>
<feature type="domain" description="DUF5348" evidence="1">
    <location>
        <begin position="9"/>
        <end position="79"/>
    </location>
</feature>
<organism evidence="2 3">
    <name type="scientific">Treponema rectale</name>
    <dbReference type="NCBI Taxonomy" id="744512"/>
    <lineage>
        <taxon>Bacteria</taxon>
        <taxon>Pseudomonadati</taxon>
        <taxon>Spirochaetota</taxon>
        <taxon>Spirochaetia</taxon>
        <taxon>Spirochaetales</taxon>
        <taxon>Treponemataceae</taxon>
        <taxon>Treponema</taxon>
    </lineage>
</organism>
<evidence type="ECO:0000313" key="2">
    <source>
        <dbReference type="EMBL" id="MBB5219400.1"/>
    </source>
</evidence>
<gene>
    <name evidence="2" type="ORF">HNP77_001769</name>
</gene>
<keyword evidence="3" id="KW-1185">Reference proteome</keyword>